<feature type="non-terminal residue" evidence="1">
    <location>
        <position position="76"/>
    </location>
</feature>
<dbReference type="EMBL" id="NAJN01000286">
    <property type="protein sequence ID" value="TKA75515.1"/>
    <property type="molecule type" value="Genomic_DNA"/>
</dbReference>
<name>A0A4U0XL62_9PEZI</name>
<keyword evidence="2" id="KW-1185">Reference proteome</keyword>
<comment type="caution">
    <text evidence="1">The sequence shown here is derived from an EMBL/GenBank/DDBJ whole genome shotgun (WGS) entry which is preliminary data.</text>
</comment>
<evidence type="ECO:0000313" key="2">
    <source>
        <dbReference type="Proteomes" id="UP000308768"/>
    </source>
</evidence>
<proteinExistence type="predicted"/>
<organism evidence="1 2">
    <name type="scientific">Cryomyces minteri</name>
    <dbReference type="NCBI Taxonomy" id="331657"/>
    <lineage>
        <taxon>Eukaryota</taxon>
        <taxon>Fungi</taxon>
        <taxon>Dikarya</taxon>
        <taxon>Ascomycota</taxon>
        <taxon>Pezizomycotina</taxon>
        <taxon>Dothideomycetes</taxon>
        <taxon>Dothideomycetes incertae sedis</taxon>
        <taxon>Cryomyces</taxon>
    </lineage>
</organism>
<sequence>MPYWTTKTAADNVWYPLATGARGYYLGEAVDTAPVGLLAAGLNAVRLQAGALASQDQYPVRLTFKGTIFNPKSVQA</sequence>
<reference evidence="1 2" key="1">
    <citation type="submission" date="2017-03" db="EMBL/GenBank/DDBJ databases">
        <title>Genomes of endolithic fungi from Antarctica.</title>
        <authorList>
            <person name="Coleine C."/>
            <person name="Masonjones S."/>
            <person name="Stajich J.E."/>
        </authorList>
    </citation>
    <scope>NUCLEOTIDE SEQUENCE [LARGE SCALE GENOMIC DNA]</scope>
    <source>
        <strain evidence="1 2">CCFEE 5187</strain>
    </source>
</reference>
<dbReference type="AlphaFoldDB" id="A0A4U0XL62"/>
<accession>A0A4U0XL62</accession>
<protein>
    <submittedName>
        <fullName evidence="1">Uncharacterized protein</fullName>
    </submittedName>
</protein>
<gene>
    <name evidence="1" type="ORF">B0A49_02814</name>
</gene>
<dbReference type="Proteomes" id="UP000308768">
    <property type="component" value="Unassembled WGS sequence"/>
</dbReference>
<evidence type="ECO:0000313" key="1">
    <source>
        <dbReference type="EMBL" id="TKA75515.1"/>
    </source>
</evidence>